<evidence type="ECO:0000256" key="7">
    <source>
        <dbReference type="SAM" id="Phobius"/>
    </source>
</evidence>
<proteinExistence type="predicted"/>
<dbReference type="Pfam" id="PF12696">
    <property type="entry name" value="TraG-D_C"/>
    <property type="match status" value="1"/>
</dbReference>
<keyword evidence="5 7" id="KW-0472">Membrane</keyword>
<dbReference type="Gene3D" id="3.40.50.300">
    <property type="entry name" value="P-loop containing nucleotide triphosphate hydrolases"/>
    <property type="match status" value="1"/>
</dbReference>
<dbReference type="CDD" id="cd01127">
    <property type="entry name" value="TrwB_TraG_TraD_VirD4"/>
    <property type="match status" value="1"/>
</dbReference>
<evidence type="ECO:0000256" key="3">
    <source>
        <dbReference type="ARBA" id="ARBA00022692"/>
    </source>
</evidence>
<sequence length="620" mass="66487">MWAWYTADDKRSATAIAALIVAMIITAEAAVPVAGGMVAMLLTGGGLITSPPGRWPAIIAGVLADPADPAHAFGAVFPVWLYWTVTVLLGVGVLVAGCWAGRVFYRLTAPTGTGFATRAHVARELSPAACRRRAKITRPDLTRRGRARAAAGQVGIPLHQAPVTGASLWLPLENATGVIAPQQSGKTLTDLIHKVLHAPAGLMVTSTKLDLFLLTASARQRTGSRVWLLDLTGAATWPTIVRWSPIHGCTTVKAAKRRAQALVHATTGGNSDDSGNHRFFERRAVDVLTAYLLAAALSGASIPEFVGWCQNDTNTDAADILRQHPDLAAVRRTLLQAQTVVDETRSGIWETLRDAIGCLTDPDLARTTLPHPEQPGFDPATFIRAGGTLYVVGSDDDAAAQAPLITAFVQDVLDTARRLALTDIPTTGRERLTPPFTAVLDEVASICPLPDLPDTLSDSAGRGVLIHYALQSPAQAQQRWGKAANTLFDNTTALTILGGLKSEDTLKWASLLVGRRLEERSSRQTGRGLGQPDSRHIGHERVDILEPAAIRQIPRGRALLIHRTTPALIVTLIPAWTRPDWTQLHTDATRLRHQTTSHTTEPAPPKIELATGPRQREAAA</sequence>
<dbReference type="Proteomes" id="UP001501490">
    <property type="component" value="Unassembled WGS sequence"/>
</dbReference>
<keyword evidence="3 7" id="KW-0812">Transmembrane</keyword>
<dbReference type="InterPro" id="IPR027417">
    <property type="entry name" value="P-loop_NTPase"/>
</dbReference>
<evidence type="ECO:0000259" key="8">
    <source>
        <dbReference type="Pfam" id="PF12696"/>
    </source>
</evidence>
<accession>A0ABP6ZNH5</accession>
<feature type="domain" description="TraD/TraG TraM recognition site" evidence="8">
    <location>
        <begin position="435"/>
        <end position="555"/>
    </location>
</feature>
<dbReference type="EMBL" id="BAABAB010000009">
    <property type="protein sequence ID" value="GAA3612631.1"/>
    <property type="molecule type" value="Genomic_DNA"/>
</dbReference>
<dbReference type="RefSeq" id="WP_344802581.1">
    <property type="nucleotide sequence ID" value="NZ_BAABAB010000009.1"/>
</dbReference>
<name>A0ABP6ZNH5_9ACTN</name>
<gene>
    <name evidence="9" type="ORF">GCM10022236_12980</name>
</gene>
<evidence type="ECO:0000256" key="1">
    <source>
        <dbReference type="ARBA" id="ARBA00004651"/>
    </source>
</evidence>
<feature type="region of interest" description="Disordered" evidence="6">
    <location>
        <begin position="592"/>
        <end position="620"/>
    </location>
</feature>
<dbReference type="PANTHER" id="PTHR37937">
    <property type="entry name" value="CONJUGATIVE TRANSFER: DNA TRANSPORT"/>
    <property type="match status" value="1"/>
</dbReference>
<feature type="transmembrane region" description="Helical" evidence="7">
    <location>
        <begin position="80"/>
        <end position="100"/>
    </location>
</feature>
<comment type="caution">
    <text evidence="9">The sequence shown here is derived from an EMBL/GenBank/DDBJ whole genome shotgun (WGS) entry which is preliminary data.</text>
</comment>
<keyword evidence="2" id="KW-1003">Cell membrane</keyword>
<evidence type="ECO:0000313" key="9">
    <source>
        <dbReference type="EMBL" id="GAA3612631.1"/>
    </source>
</evidence>
<evidence type="ECO:0000313" key="10">
    <source>
        <dbReference type="Proteomes" id="UP001501490"/>
    </source>
</evidence>
<reference evidence="10" key="1">
    <citation type="journal article" date="2019" name="Int. J. Syst. Evol. Microbiol.">
        <title>The Global Catalogue of Microorganisms (GCM) 10K type strain sequencing project: providing services to taxonomists for standard genome sequencing and annotation.</title>
        <authorList>
            <consortium name="The Broad Institute Genomics Platform"/>
            <consortium name="The Broad Institute Genome Sequencing Center for Infectious Disease"/>
            <person name="Wu L."/>
            <person name="Ma J."/>
        </authorList>
    </citation>
    <scope>NUCLEOTIDE SEQUENCE [LARGE SCALE GENOMIC DNA]</scope>
    <source>
        <strain evidence="10">JCM 16929</strain>
    </source>
</reference>
<protein>
    <recommendedName>
        <fullName evidence="8">TraD/TraG TraM recognition site domain-containing protein</fullName>
    </recommendedName>
</protein>
<evidence type="ECO:0000256" key="2">
    <source>
        <dbReference type="ARBA" id="ARBA00022475"/>
    </source>
</evidence>
<dbReference type="InterPro" id="IPR032689">
    <property type="entry name" value="TraG-D_C"/>
</dbReference>
<evidence type="ECO:0000256" key="6">
    <source>
        <dbReference type="SAM" id="MobiDB-lite"/>
    </source>
</evidence>
<dbReference type="PANTHER" id="PTHR37937:SF1">
    <property type="entry name" value="CONJUGATIVE TRANSFER: DNA TRANSPORT"/>
    <property type="match status" value="1"/>
</dbReference>
<evidence type="ECO:0000256" key="4">
    <source>
        <dbReference type="ARBA" id="ARBA00022989"/>
    </source>
</evidence>
<keyword evidence="10" id="KW-1185">Reference proteome</keyword>
<comment type="subcellular location">
    <subcellularLocation>
        <location evidence="1">Cell membrane</location>
        <topology evidence="1">Multi-pass membrane protein</topology>
    </subcellularLocation>
</comment>
<dbReference type="InterPro" id="IPR051539">
    <property type="entry name" value="T4SS-coupling_protein"/>
</dbReference>
<organism evidence="9 10">
    <name type="scientific">Microlunatus ginsengisoli</name>
    <dbReference type="NCBI Taxonomy" id="363863"/>
    <lineage>
        <taxon>Bacteria</taxon>
        <taxon>Bacillati</taxon>
        <taxon>Actinomycetota</taxon>
        <taxon>Actinomycetes</taxon>
        <taxon>Propionibacteriales</taxon>
        <taxon>Propionibacteriaceae</taxon>
        <taxon>Microlunatus</taxon>
    </lineage>
</organism>
<dbReference type="SUPFAM" id="SSF52540">
    <property type="entry name" value="P-loop containing nucleoside triphosphate hydrolases"/>
    <property type="match status" value="1"/>
</dbReference>
<evidence type="ECO:0000256" key="5">
    <source>
        <dbReference type="ARBA" id="ARBA00023136"/>
    </source>
</evidence>
<keyword evidence="4 7" id="KW-1133">Transmembrane helix</keyword>